<dbReference type="InterPro" id="IPR050750">
    <property type="entry name" value="C5-MTase"/>
</dbReference>
<evidence type="ECO:0000256" key="4">
    <source>
        <dbReference type="ARBA" id="ARBA00022691"/>
    </source>
</evidence>
<evidence type="ECO:0000256" key="7">
    <source>
        <dbReference type="PROSITE-ProRule" id="PRU01016"/>
    </source>
</evidence>
<evidence type="ECO:0000256" key="6">
    <source>
        <dbReference type="ARBA" id="ARBA00033479"/>
    </source>
</evidence>
<keyword evidence="3 7" id="KW-0808">Transferase</keyword>
<dbReference type="Gene3D" id="3.40.50.150">
    <property type="entry name" value="Vaccinia Virus protein VP39"/>
    <property type="match status" value="1"/>
</dbReference>
<dbReference type="GO" id="GO:0099018">
    <property type="term" value="P:symbiont-mediated evasion of host restriction-modification system"/>
    <property type="evidence" value="ECO:0007669"/>
    <property type="project" value="UniProtKB-KW"/>
</dbReference>
<keyword evidence="4 7" id="KW-0949">S-adenosyl-L-methionine</keyword>
<dbReference type="PRINTS" id="PR00105">
    <property type="entry name" value="C5METTRFRASE"/>
</dbReference>
<protein>
    <recommendedName>
        <fullName evidence="9">Cytosine-specific methyltransferase</fullName>
        <ecNumber evidence="9">2.1.1.37</ecNumber>
    </recommendedName>
</protein>
<keyword evidence="6" id="KW-1258">Restriction-modification system evasion by virus</keyword>
<evidence type="ECO:0000256" key="2">
    <source>
        <dbReference type="ARBA" id="ARBA00022632"/>
    </source>
</evidence>
<dbReference type="PROSITE" id="PS51679">
    <property type="entry name" value="SAM_MT_C5"/>
    <property type="match status" value="1"/>
</dbReference>
<evidence type="ECO:0000256" key="3">
    <source>
        <dbReference type="ARBA" id="ARBA00022679"/>
    </source>
</evidence>
<dbReference type="PANTHER" id="PTHR46098:SF1">
    <property type="entry name" value="TRNA (CYTOSINE(38)-C(5))-METHYLTRANSFERASE"/>
    <property type="match status" value="1"/>
</dbReference>
<keyword evidence="2" id="KW-1090">Inhibition of host innate immune response by virus</keyword>
<dbReference type="InterPro" id="IPR001525">
    <property type="entry name" value="C5_MeTfrase"/>
</dbReference>
<accession>A0A8S5T2F3</accession>
<dbReference type="GO" id="GO:0052170">
    <property type="term" value="P:symbiont-mediated suppression of host innate immune response"/>
    <property type="evidence" value="ECO:0007669"/>
    <property type="project" value="UniProtKB-KW"/>
</dbReference>
<dbReference type="PROSITE" id="PS00094">
    <property type="entry name" value="C5_MTASE_1"/>
    <property type="match status" value="1"/>
</dbReference>
<dbReference type="InterPro" id="IPR018117">
    <property type="entry name" value="C5_DNA_meth_AS"/>
</dbReference>
<comment type="similarity">
    <text evidence="7 8">Belongs to the class I-like SAM-binding methyltransferase superfamily. C5-methyltransferase family.</text>
</comment>
<dbReference type="Gene3D" id="3.90.120.10">
    <property type="entry name" value="DNA Methylase, subunit A, domain 2"/>
    <property type="match status" value="1"/>
</dbReference>
<reference evidence="10" key="1">
    <citation type="journal article" date="2021" name="Proc. Natl. Acad. Sci. U.S.A.">
        <title>A Catalog of Tens of Thousands of Viruses from Human Metagenomes Reveals Hidden Associations with Chronic Diseases.</title>
        <authorList>
            <person name="Tisza M.J."/>
            <person name="Buck C.B."/>
        </authorList>
    </citation>
    <scope>NUCLEOTIDE SEQUENCE</scope>
    <source>
        <strain evidence="10">CtqfO1</strain>
    </source>
</reference>
<name>A0A8S5T2F3_9CAUD</name>
<dbReference type="InterPro" id="IPR029063">
    <property type="entry name" value="SAM-dependent_MTases_sf"/>
</dbReference>
<dbReference type="PANTHER" id="PTHR46098">
    <property type="entry name" value="TRNA (CYTOSINE(38)-C(5))-METHYLTRANSFERASE"/>
    <property type="match status" value="1"/>
</dbReference>
<dbReference type="NCBIfam" id="TIGR00675">
    <property type="entry name" value="dcm"/>
    <property type="match status" value="1"/>
</dbReference>
<keyword evidence="5" id="KW-0899">Viral immunoevasion</keyword>
<organism evidence="10">
    <name type="scientific">Myoviridae sp. ctqfO1</name>
    <dbReference type="NCBI Taxonomy" id="2827710"/>
    <lineage>
        <taxon>Viruses</taxon>
        <taxon>Duplodnaviria</taxon>
        <taxon>Heunggongvirae</taxon>
        <taxon>Uroviricota</taxon>
        <taxon>Caudoviricetes</taxon>
    </lineage>
</organism>
<comment type="catalytic activity">
    <reaction evidence="9">
        <text>a 2'-deoxycytidine in DNA + S-adenosyl-L-methionine = a 5-methyl-2'-deoxycytidine in DNA + S-adenosyl-L-homocysteine + H(+)</text>
        <dbReference type="Rhea" id="RHEA:13681"/>
        <dbReference type="Rhea" id="RHEA-COMP:11369"/>
        <dbReference type="Rhea" id="RHEA-COMP:11370"/>
        <dbReference type="ChEBI" id="CHEBI:15378"/>
        <dbReference type="ChEBI" id="CHEBI:57856"/>
        <dbReference type="ChEBI" id="CHEBI:59789"/>
        <dbReference type="ChEBI" id="CHEBI:85452"/>
        <dbReference type="ChEBI" id="CHEBI:85454"/>
        <dbReference type="EC" id="2.1.1.37"/>
    </reaction>
</comment>
<sequence>MTLGSLFDGIGSWMLVAERLGIKPLWSSEIEAFPMKVSNAHFPYVKQLGDIRHINGKEIETVDIITFSSPCQNLSVAGNRVGLHGKESSLFHEAIRIIREMREATNGEYPKFIVWENVKNAFGTNKGNDFRTVLEEISETNIPIPRSGRWANAGLVRSKNCDISWRLTDARGWGVPQRRKRIFLVADFRPNNGGGQGRFAEVLFKSKSVSWNTSESERKSDTSVDGTNGYIKNTIYDMTHANEALRYVGEDCIQTLNARMGTGGNQIPVIHTYNSSSRSGILRKLSLSECEKLQGLPVGYTAHGGSSARYKAIGNGIAIPCATYVLGGIKEALSGGDCLKT</sequence>
<dbReference type="SUPFAM" id="SSF53335">
    <property type="entry name" value="S-adenosyl-L-methionine-dependent methyltransferases"/>
    <property type="match status" value="1"/>
</dbReference>
<evidence type="ECO:0000313" key="10">
    <source>
        <dbReference type="EMBL" id="DAF57422.1"/>
    </source>
</evidence>
<dbReference type="EC" id="2.1.1.37" evidence="9"/>
<evidence type="ECO:0000256" key="9">
    <source>
        <dbReference type="RuleBase" id="RU000417"/>
    </source>
</evidence>
<dbReference type="Pfam" id="PF00145">
    <property type="entry name" value="DNA_methylase"/>
    <property type="match status" value="1"/>
</dbReference>
<evidence type="ECO:0000256" key="8">
    <source>
        <dbReference type="RuleBase" id="RU000416"/>
    </source>
</evidence>
<evidence type="ECO:0000256" key="1">
    <source>
        <dbReference type="ARBA" id="ARBA00022603"/>
    </source>
</evidence>
<evidence type="ECO:0000256" key="5">
    <source>
        <dbReference type="ARBA" id="ARBA00023280"/>
    </source>
</evidence>
<feature type="active site" evidence="7">
    <location>
        <position position="71"/>
    </location>
</feature>
<dbReference type="GO" id="GO:0032259">
    <property type="term" value="P:methylation"/>
    <property type="evidence" value="ECO:0007669"/>
    <property type="project" value="UniProtKB-KW"/>
</dbReference>
<keyword evidence="1 7" id="KW-0489">Methyltransferase</keyword>
<dbReference type="EMBL" id="BK032734">
    <property type="protein sequence ID" value="DAF57422.1"/>
    <property type="molecule type" value="Genomic_DNA"/>
</dbReference>
<dbReference type="GO" id="GO:0003886">
    <property type="term" value="F:DNA (cytosine-5-)-methyltransferase activity"/>
    <property type="evidence" value="ECO:0007669"/>
    <property type="project" value="UniProtKB-EC"/>
</dbReference>
<keyword evidence="2" id="KW-0945">Host-virus interaction</keyword>
<proteinExistence type="inferred from homology"/>